<proteinExistence type="predicted"/>
<dbReference type="Gene3D" id="3.10.180.10">
    <property type="entry name" value="2,3-Dihydroxybiphenyl 1,2-Dioxygenase, domain 1"/>
    <property type="match status" value="1"/>
</dbReference>
<accession>A0A372G546</accession>
<dbReference type="InterPro" id="IPR037523">
    <property type="entry name" value="VOC_core"/>
</dbReference>
<keyword evidence="3" id="KW-1185">Reference proteome</keyword>
<name>A0A372G546_9ACTN</name>
<dbReference type="PANTHER" id="PTHR36113">
    <property type="entry name" value="LYASE, PUTATIVE-RELATED-RELATED"/>
    <property type="match status" value="1"/>
</dbReference>
<dbReference type="OrthoDB" id="5296884at2"/>
<protein>
    <submittedName>
        <fullName evidence="2">Glyoxalase</fullName>
    </submittedName>
</protein>
<dbReference type="Pfam" id="PF13669">
    <property type="entry name" value="Glyoxalase_4"/>
    <property type="match status" value="1"/>
</dbReference>
<dbReference type="PROSITE" id="PS51819">
    <property type="entry name" value="VOC"/>
    <property type="match status" value="1"/>
</dbReference>
<evidence type="ECO:0000259" key="1">
    <source>
        <dbReference type="PROSITE" id="PS51819"/>
    </source>
</evidence>
<organism evidence="2 3">
    <name type="scientific">Micromonospora craniellae</name>
    <dbReference type="NCBI Taxonomy" id="2294034"/>
    <lineage>
        <taxon>Bacteria</taxon>
        <taxon>Bacillati</taxon>
        <taxon>Actinomycetota</taxon>
        <taxon>Actinomycetes</taxon>
        <taxon>Micromonosporales</taxon>
        <taxon>Micromonosporaceae</taxon>
        <taxon>Micromonospora</taxon>
    </lineage>
</organism>
<dbReference type="AlphaFoldDB" id="A0A372G546"/>
<dbReference type="RefSeq" id="WP_117225969.1">
    <property type="nucleotide sequence ID" value="NZ_CP061725.1"/>
</dbReference>
<dbReference type="EMBL" id="QVFU01000001">
    <property type="protein sequence ID" value="RFS48034.1"/>
    <property type="molecule type" value="Genomic_DNA"/>
</dbReference>
<gene>
    <name evidence="2" type="ORF">D0Q02_00560</name>
</gene>
<sequence>MGSGREPVTFGSLHHVELWVPDLGAAMRSWGWLLGQLGWATFQEWPAGRSWRLGPTYLVLEESPALSGRRHDRLAPGLNHLAFHAGPPAAVDHLVEEAPGYGWTLLFADRHPHAGGPDTYAAYLTDGQGYEVELVATTTLKAPNSPR</sequence>
<evidence type="ECO:0000313" key="2">
    <source>
        <dbReference type="EMBL" id="RFS48034.1"/>
    </source>
</evidence>
<dbReference type="InterPro" id="IPR051332">
    <property type="entry name" value="Fosfomycin_Res_Enzymes"/>
</dbReference>
<dbReference type="InterPro" id="IPR029068">
    <property type="entry name" value="Glyas_Bleomycin-R_OHBP_Dase"/>
</dbReference>
<reference evidence="2 3" key="1">
    <citation type="submission" date="2018-08" db="EMBL/GenBank/DDBJ databases">
        <title>Verrucosispora craniellae sp. nov., isolated from a marine sponge in the South China Sea.</title>
        <authorList>
            <person name="Li L."/>
            <person name="Lin H.W."/>
        </authorList>
    </citation>
    <scope>NUCLEOTIDE SEQUENCE [LARGE SCALE GENOMIC DNA]</scope>
    <source>
        <strain evidence="2 3">LHW63014</strain>
    </source>
</reference>
<comment type="caution">
    <text evidence="2">The sequence shown here is derived from an EMBL/GenBank/DDBJ whole genome shotgun (WGS) entry which is preliminary data.</text>
</comment>
<feature type="domain" description="VOC" evidence="1">
    <location>
        <begin position="12"/>
        <end position="137"/>
    </location>
</feature>
<dbReference type="SUPFAM" id="SSF54593">
    <property type="entry name" value="Glyoxalase/Bleomycin resistance protein/Dihydroxybiphenyl dioxygenase"/>
    <property type="match status" value="1"/>
</dbReference>
<dbReference type="PANTHER" id="PTHR36113:SF6">
    <property type="entry name" value="FOSFOMYCIN RESISTANCE PROTEIN FOSX"/>
    <property type="match status" value="1"/>
</dbReference>
<dbReference type="Proteomes" id="UP000262621">
    <property type="component" value="Unassembled WGS sequence"/>
</dbReference>
<evidence type="ECO:0000313" key="3">
    <source>
        <dbReference type="Proteomes" id="UP000262621"/>
    </source>
</evidence>